<dbReference type="AlphaFoldDB" id="A0A1V8RU66"/>
<accession>A0A1V8RU66</accession>
<sequence>MVAAIILTLPLPAQAGDITSAYTKIDPSDCMVFTTADAANGVPRQAVCPGYGGYPVLILTTADRESVYYGFPPHGEFISRWVSFSAPNRMGGTIEWRVLTEGDRSVPVAAIQRWFIDDPNHSEAAVEVLVVRKVGQIEEWRGCILGYVVATGNADANQKAREIADAKAHENDCRIIDVAIEEGARPLPSITLYGYD</sequence>
<proteinExistence type="predicted"/>
<keyword evidence="1" id="KW-0732">Signal</keyword>
<organism evidence="2 3">
    <name type="scientific">Manganibacter manganicus</name>
    <dbReference type="NCBI Taxonomy" id="1873176"/>
    <lineage>
        <taxon>Bacteria</taxon>
        <taxon>Pseudomonadati</taxon>
        <taxon>Pseudomonadota</taxon>
        <taxon>Alphaproteobacteria</taxon>
        <taxon>Hyphomicrobiales</taxon>
        <taxon>Phyllobacteriaceae</taxon>
        <taxon>Manganibacter</taxon>
    </lineage>
</organism>
<dbReference type="STRING" id="1873176.BFN67_14265"/>
<evidence type="ECO:0000256" key="1">
    <source>
        <dbReference type="SAM" id="SignalP"/>
    </source>
</evidence>
<comment type="caution">
    <text evidence="2">The sequence shown here is derived from an EMBL/GenBank/DDBJ whole genome shotgun (WGS) entry which is preliminary data.</text>
</comment>
<gene>
    <name evidence="2" type="ORF">BFN67_14265</name>
</gene>
<keyword evidence="3" id="KW-1185">Reference proteome</keyword>
<reference evidence="2 3" key="1">
    <citation type="journal article" date="2016" name="Int. J. Syst. Evol. Microbiol.">
        <title>Pseudaminobacter manganicus sp. nov., isolated from sludge of a manganese mine.</title>
        <authorList>
            <person name="Li J."/>
            <person name="Huang J."/>
            <person name="Liao S."/>
            <person name="Wang G."/>
        </authorList>
    </citation>
    <scope>NUCLEOTIDE SEQUENCE [LARGE SCALE GENOMIC DNA]</scope>
    <source>
        <strain evidence="2 3">JH-7</strain>
    </source>
</reference>
<feature type="signal peptide" evidence="1">
    <location>
        <begin position="1"/>
        <end position="15"/>
    </location>
</feature>
<evidence type="ECO:0000313" key="2">
    <source>
        <dbReference type="EMBL" id="OQM76559.1"/>
    </source>
</evidence>
<name>A0A1V8RU66_9HYPH</name>
<feature type="chain" id="PRO_5012054072" evidence="1">
    <location>
        <begin position="16"/>
        <end position="196"/>
    </location>
</feature>
<evidence type="ECO:0000313" key="3">
    <source>
        <dbReference type="Proteomes" id="UP000191905"/>
    </source>
</evidence>
<dbReference type="Proteomes" id="UP000191905">
    <property type="component" value="Unassembled WGS sequence"/>
</dbReference>
<dbReference type="EMBL" id="MDET01000007">
    <property type="protein sequence ID" value="OQM76559.1"/>
    <property type="molecule type" value="Genomic_DNA"/>
</dbReference>
<protein>
    <submittedName>
        <fullName evidence="2">Uncharacterized protein</fullName>
    </submittedName>
</protein>